<dbReference type="GeneID" id="9926572"/>
<dbReference type="KEGG" id="vg:9926572"/>
<dbReference type="Gene3D" id="1.10.530.10">
    <property type="match status" value="1"/>
</dbReference>
<name>E5EPS2_9CAUD</name>
<organism evidence="2 3">
    <name type="scientific">Acinetobacter phage Acj9</name>
    <dbReference type="NCBI Taxonomy" id="760939"/>
    <lineage>
        <taxon>Viruses</taxon>
        <taxon>Duplodnaviria</taxon>
        <taxon>Heunggongvirae</taxon>
        <taxon>Uroviricota</taxon>
        <taxon>Caudoviricetes</taxon>
        <taxon>Pantevenvirales</taxon>
        <taxon>Straboviridae</taxon>
        <taxon>Twarogvirinae</taxon>
        <taxon>Acajnonavirus</taxon>
        <taxon>Acajnonavirus acj9</taxon>
    </lineage>
</organism>
<dbReference type="Pfam" id="PF01464">
    <property type="entry name" value="SLT"/>
    <property type="match status" value="1"/>
</dbReference>
<dbReference type="InterPro" id="IPR008258">
    <property type="entry name" value="Transglycosylase_SLT_dom_1"/>
</dbReference>
<accession>E5EPS2</accession>
<proteinExistence type="predicted"/>
<protein>
    <submittedName>
        <fullName evidence="2">Uncharacterized protein vs.1</fullName>
    </submittedName>
</protein>
<gene>
    <name evidence="2" type="primary">vs.1</name>
    <name evidence="2" type="ORF">Acj9p138</name>
</gene>
<dbReference type="OrthoDB" id="11578at10239"/>
<dbReference type="RefSeq" id="YP_004010275.1">
    <property type="nucleotide sequence ID" value="NC_014663.1"/>
</dbReference>
<feature type="domain" description="Transglycosylase SLT" evidence="1">
    <location>
        <begin position="57"/>
        <end position="155"/>
    </location>
</feature>
<dbReference type="Proteomes" id="UP000008731">
    <property type="component" value="Segment"/>
</dbReference>
<evidence type="ECO:0000313" key="3">
    <source>
        <dbReference type="Proteomes" id="UP000008731"/>
    </source>
</evidence>
<keyword evidence="3" id="KW-1185">Reference proteome</keyword>
<dbReference type="InterPro" id="IPR023346">
    <property type="entry name" value="Lysozyme-like_dom_sf"/>
</dbReference>
<evidence type="ECO:0000313" key="2">
    <source>
        <dbReference type="EMBL" id="ADG60038.1"/>
    </source>
</evidence>
<reference evidence="2 3" key="1">
    <citation type="journal article" date="2010" name="Virol. J.">
        <title>Genomes of the T4-related bacteriophages as windows on microbial genome evolution.</title>
        <authorList>
            <person name="Petrov V.M."/>
            <person name="Ratnayaka S."/>
            <person name="Nolan J.M."/>
            <person name="Miller E.S."/>
            <person name="Karam J.D."/>
        </authorList>
    </citation>
    <scope>NUCLEOTIDE SEQUENCE [LARGE SCALE GENOMIC DNA]</scope>
</reference>
<sequence>MKFLKSLLVTLTLLVSPQLFAKPDFSPQQIKNMQAAYKYGSSKPLKFNGSRVDFGYIMAAIIWQETSAGINCGTGSHAVGHYQNLVTTVKSRMAQDGVHKSRAQIANELKNPSTSAHWARVEMQSWLGVHNGNIQRALASYNAGWKHQRGAKYSANVLRKADYLKANNILKVE</sequence>
<dbReference type="SUPFAM" id="SSF53955">
    <property type="entry name" value="Lysozyme-like"/>
    <property type="match status" value="1"/>
</dbReference>
<evidence type="ECO:0000259" key="1">
    <source>
        <dbReference type="Pfam" id="PF01464"/>
    </source>
</evidence>
<dbReference type="EMBL" id="HM004124">
    <property type="protein sequence ID" value="ADG60038.1"/>
    <property type="molecule type" value="Genomic_DNA"/>
</dbReference>